<keyword evidence="2" id="KW-1185">Reference proteome</keyword>
<protein>
    <recommendedName>
        <fullName evidence="3">Nucleotidyltransferase</fullName>
    </recommendedName>
</protein>
<dbReference type="PATRIC" id="fig|1348657.5.peg.2943"/>
<sequence length="354" mass="39570">MMPGFQDIIAAAEADRRDLFLSTSMRLGTPIQNVEKDFWVCWVLDLLFNGAGADEPRLLFKGGTSLSKSHGLISRFSEDIDISVFREDLGQAVDVEALEGLSGKKQRAHLNAIKEACQRYITSTLKVRLTASIASAFEKAGLPFNPSAVTLDPDDPDQQTLLIAYPAVSAQLGDYNPPTVKIEAGAKSALDPHRATAVTPYLAEDVPNLMLNVANVVTIDAERTFWDKVVILHGQRRWFERRGELRRQGQRVSRHYYDIYRLLRSDVGQRAARDLDLARDCARHARMFFNSSDLDLATAHPGTFSLSPLPEMDIQLRRDYTAMAGMIFGEVPEWETIVETIRQFEEQVNAGASQ</sequence>
<dbReference type="AlphaFoldDB" id="T0AVK0"/>
<proteinExistence type="predicted"/>
<dbReference type="Pfam" id="PF08843">
    <property type="entry name" value="AbiEii"/>
    <property type="match status" value="1"/>
</dbReference>
<dbReference type="InterPro" id="IPR014942">
    <property type="entry name" value="AbiEii"/>
</dbReference>
<dbReference type="RefSeq" id="WP_021250346.1">
    <property type="nucleotide sequence ID" value="NZ_ATJV01000078.1"/>
</dbReference>
<organism evidence="1 2">
    <name type="scientific">Thauera terpenica 58Eu</name>
    <dbReference type="NCBI Taxonomy" id="1348657"/>
    <lineage>
        <taxon>Bacteria</taxon>
        <taxon>Pseudomonadati</taxon>
        <taxon>Pseudomonadota</taxon>
        <taxon>Betaproteobacteria</taxon>
        <taxon>Rhodocyclales</taxon>
        <taxon>Zoogloeaceae</taxon>
        <taxon>Thauera</taxon>
    </lineage>
</organism>
<evidence type="ECO:0008006" key="3">
    <source>
        <dbReference type="Google" id="ProtNLM"/>
    </source>
</evidence>
<dbReference type="eggNOG" id="COG2253">
    <property type="taxonomic scope" value="Bacteria"/>
</dbReference>
<dbReference type="Gene3D" id="3.10.450.620">
    <property type="entry name" value="JHP933, nucleotidyltransferase-like core domain"/>
    <property type="match status" value="1"/>
</dbReference>
<evidence type="ECO:0000313" key="2">
    <source>
        <dbReference type="Proteomes" id="UP000015455"/>
    </source>
</evidence>
<name>T0AVK0_9RHOO</name>
<dbReference type="OrthoDB" id="9780929at2"/>
<accession>T0AVK0</accession>
<reference evidence="1 2" key="1">
    <citation type="submission" date="2013-06" db="EMBL/GenBank/DDBJ databases">
        <title>Draft genome sequence of Thauera terpenica.</title>
        <authorList>
            <person name="Liu B."/>
            <person name="Frostegard A.H."/>
            <person name="Shapleigh J.P."/>
        </authorList>
    </citation>
    <scope>NUCLEOTIDE SEQUENCE [LARGE SCALE GENOMIC DNA]</scope>
    <source>
        <strain evidence="1 2">58Eu</strain>
    </source>
</reference>
<dbReference type="EMBL" id="ATJV01000078">
    <property type="protein sequence ID" value="EPZ14583.1"/>
    <property type="molecule type" value="Genomic_DNA"/>
</dbReference>
<dbReference type="STRING" id="1348657.M622_18425"/>
<evidence type="ECO:0000313" key="1">
    <source>
        <dbReference type="EMBL" id="EPZ14583.1"/>
    </source>
</evidence>
<gene>
    <name evidence="1" type="ORF">M622_18425</name>
</gene>
<dbReference type="Proteomes" id="UP000015455">
    <property type="component" value="Unassembled WGS sequence"/>
</dbReference>
<comment type="caution">
    <text evidence="1">The sequence shown here is derived from an EMBL/GenBank/DDBJ whole genome shotgun (WGS) entry which is preliminary data.</text>
</comment>